<protein>
    <submittedName>
        <fullName evidence="1">Uncharacterized protein</fullName>
    </submittedName>
</protein>
<organism evidence="1 2">
    <name type="scientific">Actinidia rufa</name>
    <dbReference type="NCBI Taxonomy" id="165716"/>
    <lineage>
        <taxon>Eukaryota</taxon>
        <taxon>Viridiplantae</taxon>
        <taxon>Streptophyta</taxon>
        <taxon>Embryophyta</taxon>
        <taxon>Tracheophyta</taxon>
        <taxon>Spermatophyta</taxon>
        <taxon>Magnoliopsida</taxon>
        <taxon>eudicotyledons</taxon>
        <taxon>Gunneridae</taxon>
        <taxon>Pentapetalae</taxon>
        <taxon>asterids</taxon>
        <taxon>Ericales</taxon>
        <taxon>Actinidiaceae</taxon>
        <taxon>Actinidia</taxon>
    </lineage>
</organism>
<accession>A0A7J0FQA1</accession>
<name>A0A7J0FQA1_9ERIC</name>
<dbReference type="AlphaFoldDB" id="A0A7J0FQA1"/>
<dbReference type="EMBL" id="BJWL01000014">
    <property type="protein sequence ID" value="GFZ00899.1"/>
    <property type="molecule type" value="Genomic_DNA"/>
</dbReference>
<sequence>MVFGTWLVLTFERRVGNQDIGYPQIERFWGAGCRDLPVKKRYWRKVALHTKGSPGVTGALQRLYYPCNGILERDVDSVINCGEAKEMWDLVLALFSVSWVFQDGVQLFWLVGEAVEWGNA</sequence>
<evidence type="ECO:0000313" key="2">
    <source>
        <dbReference type="Proteomes" id="UP000585474"/>
    </source>
</evidence>
<proteinExistence type="predicted"/>
<reference evidence="1 2" key="1">
    <citation type="submission" date="2019-07" db="EMBL/GenBank/DDBJ databases">
        <title>De Novo Assembly of kiwifruit Actinidia rufa.</title>
        <authorList>
            <person name="Sugita-Konishi S."/>
            <person name="Sato K."/>
            <person name="Mori E."/>
            <person name="Abe Y."/>
            <person name="Kisaki G."/>
            <person name="Hamano K."/>
            <person name="Suezawa K."/>
            <person name="Otani M."/>
            <person name="Fukuda T."/>
            <person name="Manabe T."/>
            <person name="Gomi K."/>
            <person name="Tabuchi M."/>
            <person name="Akimitsu K."/>
            <person name="Kataoka I."/>
        </authorList>
    </citation>
    <scope>NUCLEOTIDE SEQUENCE [LARGE SCALE GENOMIC DNA]</scope>
    <source>
        <strain evidence="2">cv. Fuchu</strain>
    </source>
</reference>
<evidence type="ECO:0000313" key="1">
    <source>
        <dbReference type="EMBL" id="GFZ00899.1"/>
    </source>
</evidence>
<dbReference type="Proteomes" id="UP000585474">
    <property type="component" value="Unassembled WGS sequence"/>
</dbReference>
<gene>
    <name evidence="1" type="ORF">Acr_14g0005340</name>
</gene>
<comment type="caution">
    <text evidence="1">The sequence shown here is derived from an EMBL/GenBank/DDBJ whole genome shotgun (WGS) entry which is preliminary data.</text>
</comment>
<keyword evidence="2" id="KW-1185">Reference proteome</keyword>